<dbReference type="InterPro" id="IPR010985">
    <property type="entry name" value="Ribbon_hlx_hlx"/>
</dbReference>
<dbReference type="AlphaFoldDB" id="A0A7W2I3J6"/>
<evidence type="ECO:0000259" key="1">
    <source>
        <dbReference type="Pfam" id="PF01402"/>
    </source>
</evidence>
<sequence length="78" mass="8714">MSGSVISLRVDEDQKRRLDALARRTGRPASYYVREALSAHLAELEYVDVLEAEADAIRRGELPTISLEELENELGLAD</sequence>
<dbReference type="CDD" id="cd22233">
    <property type="entry name" value="RHH_CopAso-like"/>
    <property type="match status" value="1"/>
</dbReference>
<comment type="caution">
    <text evidence="2">The sequence shown here is derived from an EMBL/GenBank/DDBJ whole genome shotgun (WGS) entry which is preliminary data.</text>
</comment>
<evidence type="ECO:0000313" key="3">
    <source>
        <dbReference type="Proteomes" id="UP000523682"/>
    </source>
</evidence>
<dbReference type="RefSeq" id="WP_070473584.1">
    <property type="nucleotide sequence ID" value="NZ_CP170998.1"/>
</dbReference>
<dbReference type="SUPFAM" id="SSF47598">
    <property type="entry name" value="Ribbon-helix-helix"/>
    <property type="match status" value="1"/>
</dbReference>
<accession>A0A7W2I3J6</accession>
<evidence type="ECO:0000313" key="2">
    <source>
        <dbReference type="EMBL" id="MBA5244128.1"/>
    </source>
</evidence>
<proteinExistence type="predicted"/>
<gene>
    <name evidence="2" type="ORF">H0193_04725</name>
</gene>
<dbReference type="Proteomes" id="UP000523682">
    <property type="component" value="Unassembled WGS sequence"/>
</dbReference>
<feature type="domain" description="Ribbon-helix-helix protein CopG" evidence="1">
    <location>
        <begin position="5"/>
        <end position="43"/>
    </location>
</feature>
<dbReference type="EMBL" id="JACDTZ010000001">
    <property type="protein sequence ID" value="MBA5244128.1"/>
    <property type="molecule type" value="Genomic_DNA"/>
</dbReference>
<protein>
    <submittedName>
        <fullName evidence="2">Ribbon-helix-helix protein, CopG family</fullName>
    </submittedName>
</protein>
<name>A0A7W2I3J6_9CORY</name>
<dbReference type="GO" id="GO:0006355">
    <property type="term" value="P:regulation of DNA-templated transcription"/>
    <property type="evidence" value="ECO:0007669"/>
    <property type="project" value="InterPro"/>
</dbReference>
<organism evidence="2 3">
    <name type="scientific">Corynebacterium haemomassiliense</name>
    <dbReference type="NCBI Taxonomy" id="2754726"/>
    <lineage>
        <taxon>Bacteria</taxon>
        <taxon>Bacillati</taxon>
        <taxon>Actinomycetota</taxon>
        <taxon>Actinomycetes</taxon>
        <taxon>Mycobacteriales</taxon>
        <taxon>Corynebacteriaceae</taxon>
        <taxon>Corynebacterium</taxon>
    </lineage>
</organism>
<dbReference type="InterPro" id="IPR002145">
    <property type="entry name" value="CopG"/>
</dbReference>
<dbReference type="Pfam" id="PF01402">
    <property type="entry name" value="RHH_1"/>
    <property type="match status" value="1"/>
</dbReference>
<reference evidence="2 3" key="1">
    <citation type="submission" date="2020-07" db="EMBL/GenBank/DDBJ databases">
        <title>Draft genome and description of Corynebacterium haemomassiliense strain Marseile-Q3615 sp. nov.</title>
        <authorList>
            <person name="Boxberger M."/>
            <person name="La Scola B."/>
        </authorList>
    </citation>
    <scope>NUCLEOTIDE SEQUENCE [LARGE SCALE GENOMIC DNA]</scope>
    <source>
        <strain evidence="2 3">Marseille-Q3615</strain>
    </source>
</reference>
<keyword evidence="3" id="KW-1185">Reference proteome</keyword>